<evidence type="ECO:0000313" key="3">
    <source>
        <dbReference type="Proteomes" id="UP000749559"/>
    </source>
</evidence>
<feature type="compositionally biased region" description="Polar residues" evidence="1">
    <location>
        <begin position="125"/>
        <end position="138"/>
    </location>
</feature>
<dbReference type="EMBL" id="CAIIXF020000010">
    <property type="protein sequence ID" value="CAH1796425.1"/>
    <property type="molecule type" value="Genomic_DNA"/>
</dbReference>
<feature type="non-terminal residue" evidence="2">
    <location>
        <position position="1"/>
    </location>
</feature>
<accession>A0A8J1TX97</accession>
<feature type="non-terminal residue" evidence="2">
    <location>
        <position position="138"/>
    </location>
</feature>
<comment type="caution">
    <text evidence="2">The sequence shown here is derived from an EMBL/GenBank/DDBJ whole genome shotgun (WGS) entry which is preliminary data.</text>
</comment>
<organism evidence="2 3">
    <name type="scientific">Owenia fusiformis</name>
    <name type="common">Polychaete worm</name>
    <dbReference type="NCBI Taxonomy" id="6347"/>
    <lineage>
        <taxon>Eukaryota</taxon>
        <taxon>Metazoa</taxon>
        <taxon>Spiralia</taxon>
        <taxon>Lophotrochozoa</taxon>
        <taxon>Annelida</taxon>
        <taxon>Polychaeta</taxon>
        <taxon>Sedentaria</taxon>
        <taxon>Canalipalpata</taxon>
        <taxon>Sabellida</taxon>
        <taxon>Oweniida</taxon>
        <taxon>Oweniidae</taxon>
        <taxon>Owenia</taxon>
    </lineage>
</organism>
<protein>
    <submittedName>
        <fullName evidence="2">Uncharacterized protein</fullName>
    </submittedName>
</protein>
<reference evidence="2" key="1">
    <citation type="submission" date="2022-03" db="EMBL/GenBank/DDBJ databases">
        <authorList>
            <person name="Martin C."/>
        </authorList>
    </citation>
    <scope>NUCLEOTIDE SEQUENCE</scope>
</reference>
<evidence type="ECO:0000256" key="1">
    <source>
        <dbReference type="SAM" id="MobiDB-lite"/>
    </source>
</evidence>
<proteinExistence type="predicted"/>
<dbReference type="AlphaFoldDB" id="A0A8J1TX97"/>
<dbReference type="Proteomes" id="UP000749559">
    <property type="component" value="Unassembled WGS sequence"/>
</dbReference>
<feature type="region of interest" description="Disordered" evidence="1">
    <location>
        <begin position="119"/>
        <end position="138"/>
    </location>
</feature>
<name>A0A8J1TX97_OWEFU</name>
<sequence length="138" mass="15665">YCRNTCGCTKSEKEFTNRLEFREKRDRKETIIIEDSANLRITKAGVITQWSVYSEAGGEVYFQVWRPTGSTGQFTLIGENYVNVKQHRINRFDIASNSRIKVNVGDVVGIYEPTEPTPVPYTDCPTATEQNPMGYSNA</sequence>
<evidence type="ECO:0000313" key="2">
    <source>
        <dbReference type="EMBL" id="CAH1796425.1"/>
    </source>
</evidence>
<keyword evidence="3" id="KW-1185">Reference proteome</keyword>
<gene>
    <name evidence="2" type="ORF">OFUS_LOCUS20838</name>
</gene>